<dbReference type="EMBL" id="CP032514">
    <property type="protein sequence ID" value="AYD90213.1"/>
    <property type="molecule type" value="Genomic_DNA"/>
</dbReference>
<name>A0ABN5PR74_9ACTO</name>
<feature type="compositionally biased region" description="Basic residues" evidence="4">
    <location>
        <begin position="38"/>
        <end position="55"/>
    </location>
</feature>
<dbReference type="SMART" id="SM00354">
    <property type="entry name" value="HTH_LACI"/>
    <property type="match status" value="1"/>
</dbReference>
<dbReference type="InterPro" id="IPR028082">
    <property type="entry name" value="Peripla_BP_I"/>
</dbReference>
<dbReference type="PROSITE" id="PS50932">
    <property type="entry name" value="HTH_LACI_2"/>
    <property type="match status" value="1"/>
</dbReference>
<keyword evidence="1" id="KW-0805">Transcription regulation</keyword>
<dbReference type="Proteomes" id="UP000273001">
    <property type="component" value="Chromosome"/>
</dbReference>
<organism evidence="6 7">
    <name type="scientific">Actinomyces lilanjuaniae</name>
    <dbReference type="NCBI Taxonomy" id="2321394"/>
    <lineage>
        <taxon>Bacteria</taxon>
        <taxon>Bacillati</taxon>
        <taxon>Actinomycetota</taxon>
        <taxon>Actinomycetes</taxon>
        <taxon>Actinomycetales</taxon>
        <taxon>Actinomycetaceae</taxon>
        <taxon>Actinomyces</taxon>
    </lineage>
</organism>
<evidence type="ECO:0000313" key="6">
    <source>
        <dbReference type="EMBL" id="AYD90213.1"/>
    </source>
</evidence>
<accession>A0ABN5PR74</accession>
<dbReference type="InterPro" id="IPR046335">
    <property type="entry name" value="LacI/GalR-like_sensor"/>
</dbReference>
<reference evidence="6 7" key="1">
    <citation type="submission" date="2018-09" db="EMBL/GenBank/DDBJ databases">
        <authorList>
            <person name="Li J."/>
        </authorList>
    </citation>
    <scope>NUCLEOTIDE SEQUENCE [LARGE SCALE GENOMIC DNA]</scope>
    <source>
        <strain evidence="6 7">2129</strain>
    </source>
</reference>
<feature type="region of interest" description="Disordered" evidence="4">
    <location>
        <begin position="35"/>
        <end position="67"/>
    </location>
</feature>
<keyword evidence="3" id="KW-0804">Transcription</keyword>
<feature type="domain" description="HTH lacI-type" evidence="5">
    <location>
        <begin position="70"/>
        <end position="124"/>
    </location>
</feature>
<evidence type="ECO:0000259" key="5">
    <source>
        <dbReference type="PROSITE" id="PS50932"/>
    </source>
</evidence>
<dbReference type="Gene3D" id="1.10.260.40">
    <property type="entry name" value="lambda repressor-like DNA-binding domains"/>
    <property type="match status" value="1"/>
</dbReference>
<dbReference type="InterPro" id="IPR010982">
    <property type="entry name" value="Lambda_DNA-bd_dom_sf"/>
</dbReference>
<evidence type="ECO:0000256" key="2">
    <source>
        <dbReference type="ARBA" id="ARBA00023125"/>
    </source>
</evidence>
<keyword evidence="7" id="KW-1185">Reference proteome</keyword>
<evidence type="ECO:0000256" key="3">
    <source>
        <dbReference type="ARBA" id="ARBA00023163"/>
    </source>
</evidence>
<dbReference type="SUPFAM" id="SSF53822">
    <property type="entry name" value="Periplasmic binding protein-like I"/>
    <property type="match status" value="1"/>
</dbReference>
<dbReference type="Pfam" id="PF13377">
    <property type="entry name" value="Peripla_BP_3"/>
    <property type="match status" value="1"/>
</dbReference>
<dbReference type="PANTHER" id="PTHR30146:SF109">
    <property type="entry name" value="HTH-TYPE TRANSCRIPTIONAL REGULATOR GALS"/>
    <property type="match status" value="1"/>
</dbReference>
<keyword evidence="2" id="KW-0238">DNA-binding</keyword>
<dbReference type="CDD" id="cd06267">
    <property type="entry name" value="PBP1_LacI_sugar_binding-like"/>
    <property type="match status" value="1"/>
</dbReference>
<dbReference type="Pfam" id="PF00356">
    <property type="entry name" value="LacI"/>
    <property type="match status" value="1"/>
</dbReference>
<dbReference type="PANTHER" id="PTHR30146">
    <property type="entry name" value="LACI-RELATED TRANSCRIPTIONAL REPRESSOR"/>
    <property type="match status" value="1"/>
</dbReference>
<proteinExistence type="predicted"/>
<sequence>MNFCCPERVVRPACLVASGPSQPGRAGRTCNLHLTRASGRRRSHAPPSQRHHRRSTSTGGAPVSANGQVVTQSDVARAAGVSRSLVSLALSGSPKVAPDTRERIHRVAADLGYRVNVAASSLARRRSSIIGVVLPNLRNAFFERLARCLGEAASARGMTLFITVGSEQPTVLHQAIESLLGVRVAGIVLVSPWLPDEDLLAIAEEVPTCLVGRRSPGGKVDAVHIDEPAAARLVVDHLVGRGARTIAYIGPSTTDEASRREREQALSQAVASTRSQVGATMSVYECGRDAGPAVRAALSDQGNGSGPLGLVMHNDGFAIDAVPVLREAARDRGARVLLVSYDNTYLAEREEFSLTSVSQSDERMAAQAVELVSQRADTARNDAARSVVLAPTLVERTSSLGRRA</sequence>
<evidence type="ECO:0000256" key="1">
    <source>
        <dbReference type="ARBA" id="ARBA00023015"/>
    </source>
</evidence>
<dbReference type="CDD" id="cd01392">
    <property type="entry name" value="HTH_LacI"/>
    <property type="match status" value="1"/>
</dbReference>
<evidence type="ECO:0000313" key="7">
    <source>
        <dbReference type="Proteomes" id="UP000273001"/>
    </source>
</evidence>
<protein>
    <submittedName>
        <fullName evidence="6">LacI family transcriptional regulator</fullName>
    </submittedName>
</protein>
<dbReference type="SUPFAM" id="SSF47413">
    <property type="entry name" value="lambda repressor-like DNA-binding domains"/>
    <property type="match status" value="1"/>
</dbReference>
<gene>
    <name evidence="6" type="ORF">D5R93_09745</name>
</gene>
<dbReference type="InterPro" id="IPR000843">
    <property type="entry name" value="HTH_LacI"/>
</dbReference>
<dbReference type="Gene3D" id="3.40.50.2300">
    <property type="match status" value="2"/>
</dbReference>
<evidence type="ECO:0000256" key="4">
    <source>
        <dbReference type="SAM" id="MobiDB-lite"/>
    </source>
</evidence>